<gene>
    <name evidence="3" type="primary">pseG</name>
    <name evidence="3" type="ORF">N7380_01530</name>
</gene>
<dbReference type="PANTHER" id="PTHR21015:SF28">
    <property type="entry name" value="SLL1722 PROTEIN"/>
    <property type="match status" value="1"/>
</dbReference>
<reference evidence="3" key="1">
    <citation type="submission" date="2022-09" db="EMBL/GenBank/DDBJ databases">
        <title>Intensive care unit water sources are persistently colonized with multi-drug resistant bacteria and are the site of extensive horizontal gene transfer of antibiotic resistance genes.</title>
        <authorList>
            <person name="Diorio-Toth L."/>
        </authorList>
    </citation>
    <scope>NUCLEOTIDE SEQUENCE</scope>
    <source>
        <strain evidence="3">GD04146</strain>
    </source>
</reference>
<accession>A0AB73HT86</accession>
<dbReference type="EMBL" id="JAODZF010000001">
    <property type="protein sequence ID" value="MDH0140982.1"/>
    <property type="molecule type" value="Genomic_DNA"/>
</dbReference>
<evidence type="ECO:0000313" key="4">
    <source>
        <dbReference type="Proteomes" id="UP001158058"/>
    </source>
</evidence>
<proteinExistence type="predicted"/>
<dbReference type="EC" id="3.6.1.57" evidence="3"/>
<dbReference type="InterPro" id="IPR020023">
    <property type="entry name" value="PseG"/>
</dbReference>
<dbReference type="PANTHER" id="PTHR21015">
    <property type="entry name" value="UDP-N-ACETYLGLUCOSAMINE--N-ACETYLMURAMYL-(PENTAPEPTIDE) PYROPHOSPHORYL-UNDECAPRENOL N-ACETYLGLUCOSAMINE TRANSFERASE 1"/>
    <property type="match status" value="1"/>
</dbReference>
<dbReference type="GO" id="GO:0016757">
    <property type="term" value="F:glycosyltransferase activity"/>
    <property type="evidence" value="ECO:0007669"/>
    <property type="project" value="TreeGrafter"/>
</dbReference>
<keyword evidence="3" id="KW-0378">Hydrolase</keyword>
<evidence type="ECO:0000313" key="3">
    <source>
        <dbReference type="EMBL" id="MDH0140982.1"/>
    </source>
</evidence>
<evidence type="ECO:0000256" key="1">
    <source>
        <dbReference type="PIRSR" id="PIRSR620023-1"/>
    </source>
</evidence>
<organism evidence="3 4">
    <name type="scientific">Aquipseudomonas alcaligenes</name>
    <name type="common">Pseudomonas alcaligenes</name>
    <dbReference type="NCBI Taxonomy" id="43263"/>
    <lineage>
        <taxon>Bacteria</taxon>
        <taxon>Pseudomonadati</taxon>
        <taxon>Pseudomonadota</taxon>
        <taxon>Gammaproteobacteria</taxon>
        <taxon>Pseudomonadales</taxon>
        <taxon>Pseudomonadaceae</taxon>
        <taxon>Aquipseudomonas</taxon>
    </lineage>
</organism>
<protein>
    <submittedName>
        <fullName evidence="3">UDP-2,4-diacetamido-2,4, 6-trideoxy-beta-L-altropyranose hydrolase</fullName>
        <ecNumber evidence="3">3.6.1.57</ecNumber>
    </submittedName>
</protein>
<dbReference type="RefSeq" id="WP_279999381.1">
    <property type="nucleotide sequence ID" value="NZ_JAODZF010000001.1"/>
</dbReference>
<comment type="caution">
    <text evidence="3">The sequence shown here is derived from an EMBL/GenBank/DDBJ whole genome shotgun (WGS) entry which is preliminary data.</text>
</comment>
<dbReference type="SUPFAM" id="SSF53756">
    <property type="entry name" value="UDP-Glycosyltransferase/glycogen phosphorylase"/>
    <property type="match status" value="1"/>
</dbReference>
<feature type="binding site" evidence="2">
    <location>
        <position position="173"/>
    </location>
    <ligand>
        <name>substrate</name>
    </ligand>
</feature>
<dbReference type="NCBIfam" id="TIGR03590">
    <property type="entry name" value="PseG"/>
    <property type="match status" value="1"/>
</dbReference>
<feature type="active site" description="Proton acceptor" evidence="1">
    <location>
        <position position="18"/>
    </location>
</feature>
<dbReference type="Gene3D" id="3.40.50.11190">
    <property type="match status" value="1"/>
</dbReference>
<sequence>MRVAAFRADASLLIGSGHVMRCLTLADVLAQQGVECHFLCREHPGHLIDLIREKGYTAHVLPCEPVASVAPDGPAHAAWLGSSQEQDAEFCRALLQPLQPDWIIVDHYALDARWESLLRASCRRLMVIDDLADREHDCDLLLDQNLGRLTVDYQELVPQHCKLLIGPEHALLRPEFAMLRVSSLRRREVVTLRHVLVAMGGVDQHDATGRILDALRQCRLPDDCRISVIMGSRAPWLERVRELAADMPWPTEVQVSVSDVAQRMADCDLAIGAAGGTAWERCCLGVPTIMVVLADNQWGGARALQVTGAAELLGDADAIPLLPGVLVRLLTGGGLQRMVQMAADVTDGQGACRARDSLFRLLADE</sequence>
<dbReference type="GO" id="GO:0016787">
    <property type="term" value="F:hydrolase activity"/>
    <property type="evidence" value="ECO:0007669"/>
    <property type="project" value="UniProtKB-KW"/>
</dbReference>
<feature type="binding site" evidence="2">
    <location>
        <position position="280"/>
    </location>
    <ligand>
        <name>substrate</name>
    </ligand>
</feature>
<dbReference type="Gene3D" id="3.40.50.2000">
    <property type="entry name" value="Glycogen Phosphorylase B"/>
    <property type="match status" value="1"/>
</dbReference>
<dbReference type="AlphaFoldDB" id="A0AB73HT86"/>
<evidence type="ECO:0000256" key="2">
    <source>
        <dbReference type="PIRSR" id="PIRSR620023-2"/>
    </source>
</evidence>
<dbReference type="Proteomes" id="UP001158058">
    <property type="component" value="Unassembled WGS sequence"/>
</dbReference>
<name>A0AB73HT86_AQUAC</name>